<dbReference type="GO" id="GO:0046872">
    <property type="term" value="F:metal ion binding"/>
    <property type="evidence" value="ECO:0007669"/>
    <property type="project" value="UniProtKB-KW"/>
</dbReference>
<dbReference type="SUPFAM" id="SSF52374">
    <property type="entry name" value="Nucleotidylyl transferase"/>
    <property type="match status" value="1"/>
</dbReference>
<dbReference type="NCBIfam" id="TIGR00398">
    <property type="entry name" value="metG"/>
    <property type="match status" value="1"/>
</dbReference>
<feature type="domain" description="Methionyl/Leucyl tRNA synthetase" evidence="12">
    <location>
        <begin position="138"/>
        <end position="359"/>
    </location>
</feature>
<dbReference type="STRING" id="1801997.A3J64_00760"/>
<dbReference type="InterPro" id="IPR013155">
    <property type="entry name" value="M/V/L/I-tRNA-synth_anticd-bd"/>
</dbReference>
<dbReference type="InterPro" id="IPR015413">
    <property type="entry name" value="Methionyl/Leucyl_tRNA_Synth"/>
</dbReference>
<gene>
    <name evidence="9" type="primary">metG</name>
    <name evidence="13" type="ORF">A3J64_00760</name>
</gene>
<evidence type="ECO:0000256" key="7">
    <source>
        <dbReference type="ARBA" id="ARBA00022917"/>
    </source>
</evidence>
<feature type="short sequence motif" description="'KMSKS' region" evidence="9">
    <location>
        <begin position="295"/>
        <end position="299"/>
    </location>
</feature>
<comment type="cofactor">
    <cofactor evidence="9">
        <name>Zn(2+)</name>
        <dbReference type="ChEBI" id="CHEBI:29105"/>
    </cofactor>
    <text evidence="9">Binds 1 zinc ion per subunit.</text>
</comment>
<keyword evidence="9" id="KW-0963">Cytoplasm</keyword>
<comment type="caution">
    <text evidence="13">The sequence shown here is derived from an EMBL/GenBank/DDBJ whole genome shotgun (WGS) entry which is preliminary data.</text>
</comment>
<dbReference type="PRINTS" id="PR01041">
    <property type="entry name" value="TRNASYNTHMET"/>
</dbReference>
<evidence type="ECO:0000259" key="12">
    <source>
        <dbReference type="Pfam" id="PF09334"/>
    </source>
</evidence>
<evidence type="ECO:0000256" key="6">
    <source>
        <dbReference type="ARBA" id="ARBA00022840"/>
    </source>
</evidence>
<evidence type="ECO:0000256" key="5">
    <source>
        <dbReference type="ARBA" id="ARBA00022833"/>
    </source>
</evidence>
<comment type="subunit">
    <text evidence="9">Monomer.</text>
</comment>
<dbReference type="Pfam" id="PF08264">
    <property type="entry name" value="Anticodon_1"/>
    <property type="match status" value="1"/>
</dbReference>
<feature type="domain" description="tRNA synthetases class I catalytic" evidence="10">
    <location>
        <begin position="16"/>
        <end position="123"/>
    </location>
</feature>
<dbReference type="PANTHER" id="PTHR43326:SF1">
    <property type="entry name" value="METHIONINE--TRNA LIGASE, MITOCHONDRIAL"/>
    <property type="match status" value="1"/>
</dbReference>
<evidence type="ECO:0000256" key="3">
    <source>
        <dbReference type="ARBA" id="ARBA00022723"/>
    </source>
</evidence>
<evidence type="ECO:0000256" key="2">
    <source>
        <dbReference type="ARBA" id="ARBA00022598"/>
    </source>
</evidence>
<dbReference type="InterPro" id="IPR032678">
    <property type="entry name" value="tRNA-synt_1_cat_dom"/>
</dbReference>
<dbReference type="InterPro" id="IPR009080">
    <property type="entry name" value="tRNAsynth_Ia_anticodon-bd"/>
</dbReference>
<evidence type="ECO:0000313" key="14">
    <source>
        <dbReference type="Proteomes" id="UP000177061"/>
    </source>
</evidence>
<dbReference type="Proteomes" id="UP000177061">
    <property type="component" value="Unassembled WGS sequence"/>
</dbReference>
<accession>A0A1G2FHI6</accession>
<keyword evidence="7 9" id="KW-0648">Protein biosynthesis</keyword>
<feature type="domain" description="Methionyl/Valyl/Leucyl/Isoleucyl-tRNA synthetase anticodon-binding" evidence="11">
    <location>
        <begin position="388"/>
        <end position="485"/>
    </location>
</feature>
<keyword evidence="2 9" id="KW-0436">Ligase</keyword>
<keyword evidence="5 9" id="KW-0862">Zinc</keyword>
<dbReference type="InterPro" id="IPR014729">
    <property type="entry name" value="Rossmann-like_a/b/a_fold"/>
</dbReference>
<name>A0A1G2FHI6_9BACT</name>
<dbReference type="NCBIfam" id="NF008900">
    <property type="entry name" value="PRK12267.1"/>
    <property type="match status" value="1"/>
</dbReference>
<comment type="subcellular location">
    <subcellularLocation>
        <location evidence="9">Cytoplasm</location>
    </subcellularLocation>
</comment>
<comment type="similarity">
    <text evidence="9">Belongs to the class-I aminoacyl-tRNA synthetase family. MetG type 2A subfamily.</text>
</comment>
<evidence type="ECO:0000259" key="10">
    <source>
        <dbReference type="Pfam" id="PF01406"/>
    </source>
</evidence>
<evidence type="ECO:0000256" key="8">
    <source>
        <dbReference type="ARBA" id="ARBA00023146"/>
    </source>
</evidence>
<keyword evidence="4 9" id="KW-0547">Nucleotide-binding</keyword>
<feature type="binding site" evidence="9">
    <location>
        <position position="130"/>
    </location>
    <ligand>
        <name>Zn(2+)</name>
        <dbReference type="ChEBI" id="CHEBI:29105"/>
    </ligand>
</feature>
<evidence type="ECO:0000256" key="1">
    <source>
        <dbReference type="ARBA" id="ARBA00003314"/>
    </source>
</evidence>
<feature type="binding site" evidence="9">
    <location>
        <position position="144"/>
    </location>
    <ligand>
        <name>Zn(2+)</name>
        <dbReference type="ChEBI" id="CHEBI:29105"/>
    </ligand>
</feature>
<dbReference type="SUPFAM" id="SSF47323">
    <property type="entry name" value="Anticodon-binding domain of a subclass of class I aminoacyl-tRNA synthetases"/>
    <property type="match status" value="1"/>
</dbReference>
<feature type="binding site" evidence="9">
    <location>
        <position position="147"/>
    </location>
    <ligand>
        <name>Zn(2+)</name>
        <dbReference type="ChEBI" id="CHEBI:29105"/>
    </ligand>
</feature>
<dbReference type="CDD" id="cd00814">
    <property type="entry name" value="MetRS_core"/>
    <property type="match status" value="1"/>
</dbReference>
<dbReference type="AlphaFoldDB" id="A0A1G2FHI6"/>
<dbReference type="Gene3D" id="3.40.50.620">
    <property type="entry name" value="HUPs"/>
    <property type="match status" value="1"/>
</dbReference>
<dbReference type="GO" id="GO:0004825">
    <property type="term" value="F:methionine-tRNA ligase activity"/>
    <property type="evidence" value="ECO:0007669"/>
    <property type="project" value="UniProtKB-UniRule"/>
</dbReference>
<keyword evidence="3 9" id="KW-0479">Metal-binding</keyword>
<comment type="caution">
    <text evidence="9">Lacks conserved residue(s) required for the propagation of feature annotation.</text>
</comment>
<organism evidence="13 14">
    <name type="scientific">Candidatus Portnoybacteria bacterium RIFCSPHIGHO2_12_FULL_38_9</name>
    <dbReference type="NCBI Taxonomy" id="1801997"/>
    <lineage>
        <taxon>Bacteria</taxon>
        <taxon>Candidatus Portnoyibacteriota</taxon>
    </lineage>
</organism>
<dbReference type="Pfam" id="PF09334">
    <property type="entry name" value="tRNA-synt_1g"/>
    <property type="match status" value="1"/>
</dbReference>
<dbReference type="GO" id="GO:0005524">
    <property type="term" value="F:ATP binding"/>
    <property type="evidence" value="ECO:0007669"/>
    <property type="project" value="UniProtKB-UniRule"/>
</dbReference>
<dbReference type="Pfam" id="PF01406">
    <property type="entry name" value="tRNA-synt_1e"/>
    <property type="match status" value="1"/>
</dbReference>
<dbReference type="EC" id="6.1.1.10" evidence="9"/>
<evidence type="ECO:0000256" key="9">
    <source>
        <dbReference type="HAMAP-Rule" id="MF_01228"/>
    </source>
</evidence>
<keyword evidence="6 9" id="KW-0067">ATP-binding</keyword>
<evidence type="ECO:0000259" key="11">
    <source>
        <dbReference type="Pfam" id="PF08264"/>
    </source>
</evidence>
<comment type="catalytic activity">
    <reaction evidence="9">
        <text>tRNA(Met) + L-methionine + ATP = L-methionyl-tRNA(Met) + AMP + diphosphate</text>
        <dbReference type="Rhea" id="RHEA:13481"/>
        <dbReference type="Rhea" id="RHEA-COMP:9667"/>
        <dbReference type="Rhea" id="RHEA-COMP:9698"/>
        <dbReference type="ChEBI" id="CHEBI:30616"/>
        <dbReference type="ChEBI" id="CHEBI:33019"/>
        <dbReference type="ChEBI" id="CHEBI:57844"/>
        <dbReference type="ChEBI" id="CHEBI:78442"/>
        <dbReference type="ChEBI" id="CHEBI:78530"/>
        <dbReference type="ChEBI" id="CHEBI:456215"/>
        <dbReference type="EC" id="6.1.1.10"/>
    </reaction>
</comment>
<comment type="function">
    <text evidence="1 9">Is required not only for elongation of protein synthesis but also for the initiation of all mRNA translation through initiator tRNA(fMet) aminoacylation.</text>
</comment>
<dbReference type="HAMAP" id="MF_01228">
    <property type="entry name" value="Met_tRNA_synth_type2"/>
    <property type="match status" value="1"/>
</dbReference>
<feature type="short sequence motif" description="'HIGH' region" evidence="9">
    <location>
        <begin position="12"/>
        <end position="22"/>
    </location>
</feature>
<keyword evidence="8 9" id="KW-0030">Aminoacyl-tRNA synthetase</keyword>
<dbReference type="GO" id="GO:0005737">
    <property type="term" value="C:cytoplasm"/>
    <property type="evidence" value="ECO:0007669"/>
    <property type="project" value="UniProtKB-SubCell"/>
</dbReference>
<feature type="binding site" evidence="9">
    <location>
        <position position="127"/>
    </location>
    <ligand>
        <name>Zn(2+)</name>
        <dbReference type="ChEBI" id="CHEBI:29105"/>
    </ligand>
</feature>
<dbReference type="Gene3D" id="1.10.730.10">
    <property type="entry name" value="Isoleucyl-tRNA Synthetase, Domain 1"/>
    <property type="match status" value="1"/>
</dbReference>
<reference evidence="13 14" key="1">
    <citation type="journal article" date="2016" name="Nat. Commun.">
        <title>Thousands of microbial genomes shed light on interconnected biogeochemical processes in an aquifer system.</title>
        <authorList>
            <person name="Anantharaman K."/>
            <person name="Brown C.T."/>
            <person name="Hug L.A."/>
            <person name="Sharon I."/>
            <person name="Castelle C.J."/>
            <person name="Probst A.J."/>
            <person name="Thomas B.C."/>
            <person name="Singh A."/>
            <person name="Wilkins M.J."/>
            <person name="Karaoz U."/>
            <person name="Brodie E.L."/>
            <person name="Williams K.H."/>
            <person name="Hubbard S.S."/>
            <person name="Banfield J.F."/>
        </authorList>
    </citation>
    <scope>NUCLEOTIDE SEQUENCE [LARGE SCALE GENOMIC DNA]</scope>
</reference>
<sequence length="492" mass="56492">MPKKFYITTPIYYTNNPPHVGSAYTTIAVDVLARYYRQKGKKVFFLTGTDEHGEKNAQAAKKANKSPQEFVDEIAKSFKETWRALDISNDDFIRTTEPRHIKGAQKFLSALKKSGKIYQGKYEGLYCIGCEKFITKKELADGKCPDHQKAPKKVSETNYFFKLSDFLDRVKKLISHDKIKIEPLERKNEVLALLKQGLEDFSISRQKVKWGIPLPFDKKQISYVWVEALVNYITAIGYGSNQKKFNQLWPADLHLIGKDILKFHALYWPALLLAVGLKPPRKIFVHGFLTADGQKMSKTLGNVIDPIYLADKYGVDALRYFLLREIPFGQDGDFSIKRLEERYNADLANGLGNLVSRVLTLSEKAGNFPVIASERKRAKQSRRKNELIKGVKSTQKKYKKALEKIKFHEALEVIWRLISACDEFIEKNKPWTLISEQRTANSEQKLKEILLSLLLSLKEIAVLLRPFMPATSEKILSQIKLNKKTEVLFPRL</sequence>
<dbReference type="InterPro" id="IPR014758">
    <property type="entry name" value="Met-tRNA_synth"/>
</dbReference>
<dbReference type="GO" id="GO:0006431">
    <property type="term" value="P:methionyl-tRNA aminoacylation"/>
    <property type="evidence" value="ECO:0007669"/>
    <property type="project" value="UniProtKB-UniRule"/>
</dbReference>
<proteinExistence type="inferred from homology"/>
<dbReference type="PANTHER" id="PTHR43326">
    <property type="entry name" value="METHIONYL-TRNA SYNTHETASE"/>
    <property type="match status" value="1"/>
</dbReference>
<dbReference type="Gene3D" id="2.170.220.10">
    <property type="match status" value="1"/>
</dbReference>
<dbReference type="InterPro" id="IPR033911">
    <property type="entry name" value="MetRS_core"/>
</dbReference>
<dbReference type="EMBL" id="MHNB01000007">
    <property type="protein sequence ID" value="OGZ37506.1"/>
    <property type="molecule type" value="Genomic_DNA"/>
</dbReference>
<dbReference type="FunFam" id="2.170.220.10:FF:000003">
    <property type="entry name" value="Methionine--tRNA ligase"/>
    <property type="match status" value="1"/>
</dbReference>
<protein>
    <recommendedName>
        <fullName evidence="9">Methionine--tRNA ligase</fullName>
        <ecNumber evidence="9">6.1.1.10</ecNumber>
    </recommendedName>
    <alternativeName>
        <fullName evidence="9">Methionyl-tRNA synthetase</fullName>
        <shortName evidence="9">MetRS</shortName>
    </alternativeName>
</protein>
<dbReference type="InterPro" id="IPR023457">
    <property type="entry name" value="Met-tRNA_synth_2"/>
</dbReference>
<evidence type="ECO:0000313" key="13">
    <source>
        <dbReference type="EMBL" id="OGZ37506.1"/>
    </source>
</evidence>
<evidence type="ECO:0000256" key="4">
    <source>
        <dbReference type="ARBA" id="ARBA00022741"/>
    </source>
</evidence>